<dbReference type="Proteomes" id="UP001237642">
    <property type="component" value="Unassembled WGS sequence"/>
</dbReference>
<dbReference type="SMART" id="SM00468">
    <property type="entry name" value="PreSET"/>
    <property type="match status" value="1"/>
</dbReference>
<keyword evidence="3" id="KW-0489">Methyltransferase</keyword>
<reference evidence="12" key="2">
    <citation type="submission" date="2023-05" db="EMBL/GenBank/DDBJ databases">
        <authorList>
            <person name="Schelkunov M.I."/>
        </authorList>
    </citation>
    <scope>NUCLEOTIDE SEQUENCE</scope>
    <source>
        <strain evidence="12">Hsosn_3</strain>
        <tissue evidence="12">Leaf</tissue>
    </source>
</reference>
<evidence type="ECO:0000256" key="5">
    <source>
        <dbReference type="ARBA" id="ARBA00022691"/>
    </source>
</evidence>
<keyword evidence="6 7" id="KW-0539">Nucleus</keyword>
<dbReference type="GO" id="GO:0042054">
    <property type="term" value="F:histone methyltransferase activity"/>
    <property type="evidence" value="ECO:0007669"/>
    <property type="project" value="InterPro"/>
</dbReference>
<evidence type="ECO:0000256" key="6">
    <source>
        <dbReference type="ARBA" id="ARBA00023242"/>
    </source>
</evidence>
<keyword evidence="2" id="KW-0158">Chromosome</keyword>
<evidence type="ECO:0000256" key="4">
    <source>
        <dbReference type="ARBA" id="ARBA00022679"/>
    </source>
</evidence>
<evidence type="ECO:0000256" key="7">
    <source>
        <dbReference type="PROSITE-ProRule" id="PRU00358"/>
    </source>
</evidence>
<dbReference type="InterPro" id="IPR015947">
    <property type="entry name" value="PUA-like_sf"/>
</dbReference>
<protein>
    <submittedName>
        <fullName evidence="12">Histone-lysine N-methyltransferase</fullName>
    </submittedName>
</protein>
<feature type="domain" description="Pre-SET" evidence="9">
    <location>
        <begin position="336"/>
        <end position="400"/>
    </location>
</feature>
<dbReference type="Pfam" id="PF02182">
    <property type="entry name" value="SAD_SRA"/>
    <property type="match status" value="1"/>
</dbReference>
<keyword evidence="13" id="KW-1185">Reference proteome</keyword>
<dbReference type="InterPro" id="IPR036987">
    <property type="entry name" value="SRA-YDG_sf"/>
</dbReference>
<dbReference type="Gene3D" id="2.30.280.10">
    <property type="entry name" value="SRA-YDG"/>
    <property type="match status" value="1"/>
</dbReference>
<dbReference type="PROSITE" id="PS50867">
    <property type="entry name" value="PRE_SET"/>
    <property type="match status" value="1"/>
</dbReference>
<dbReference type="GO" id="GO:0005694">
    <property type="term" value="C:chromosome"/>
    <property type="evidence" value="ECO:0007669"/>
    <property type="project" value="UniProtKB-SubCell"/>
</dbReference>
<dbReference type="InterPro" id="IPR007728">
    <property type="entry name" value="Pre-SET_dom"/>
</dbReference>
<dbReference type="Pfam" id="PF05033">
    <property type="entry name" value="Pre-SET"/>
    <property type="match status" value="1"/>
</dbReference>
<dbReference type="Pfam" id="PF00856">
    <property type="entry name" value="SET"/>
    <property type="match status" value="1"/>
</dbReference>
<evidence type="ECO:0000256" key="3">
    <source>
        <dbReference type="ARBA" id="ARBA00022603"/>
    </source>
</evidence>
<comment type="subcellular location">
    <subcellularLocation>
        <location evidence="1">Chromosome</location>
    </subcellularLocation>
    <subcellularLocation>
        <location evidence="7">Nucleus</location>
    </subcellularLocation>
</comment>
<dbReference type="GO" id="GO:0005634">
    <property type="term" value="C:nucleus"/>
    <property type="evidence" value="ECO:0007669"/>
    <property type="project" value="UniProtKB-SubCell"/>
</dbReference>
<keyword evidence="5" id="KW-0949">S-adenosyl-L-methionine</keyword>
<reference evidence="12" key="1">
    <citation type="submission" date="2023-02" db="EMBL/GenBank/DDBJ databases">
        <title>Genome of toxic invasive species Heracleum sosnowskyi carries increased number of genes despite the absence of recent whole-genome duplications.</title>
        <authorList>
            <person name="Schelkunov M."/>
            <person name="Shtratnikova V."/>
            <person name="Makarenko M."/>
            <person name="Klepikova A."/>
            <person name="Omelchenko D."/>
            <person name="Novikova G."/>
            <person name="Obukhova E."/>
            <person name="Bogdanov V."/>
            <person name="Penin A."/>
            <person name="Logacheva M."/>
        </authorList>
    </citation>
    <scope>NUCLEOTIDE SEQUENCE</scope>
    <source>
        <strain evidence="12">Hsosn_3</strain>
        <tissue evidence="12">Leaf</tissue>
    </source>
</reference>
<dbReference type="SMART" id="SM00508">
    <property type="entry name" value="PostSET"/>
    <property type="match status" value="1"/>
</dbReference>
<dbReference type="SUPFAM" id="SSF88697">
    <property type="entry name" value="PUA domain-like"/>
    <property type="match status" value="1"/>
</dbReference>
<dbReference type="GO" id="GO:0003690">
    <property type="term" value="F:double-stranded DNA binding"/>
    <property type="evidence" value="ECO:0007669"/>
    <property type="project" value="TreeGrafter"/>
</dbReference>
<evidence type="ECO:0000313" key="12">
    <source>
        <dbReference type="EMBL" id="KAK1382058.1"/>
    </source>
</evidence>
<evidence type="ECO:0000256" key="2">
    <source>
        <dbReference type="ARBA" id="ARBA00022454"/>
    </source>
</evidence>
<dbReference type="PROSITE" id="PS50280">
    <property type="entry name" value="SET"/>
    <property type="match status" value="1"/>
</dbReference>
<feature type="domain" description="YDG" evidence="11">
    <location>
        <begin position="107"/>
        <end position="259"/>
    </location>
</feature>
<dbReference type="InterPro" id="IPR046341">
    <property type="entry name" value="SET_dom_sf"/>
</dbReference>
<dbReference type="SMART" id="SM00466">
    <property type="entry name" value="SRA"/>
    <property type="match status" value="1"/>
</dbReference>
<evidence type="ECO:0000259" key="9">
    <source>
        <dbReference type="PROSITE" id="PS50867"/>
    </source>
</evidence>
<keyword evidence="4" id="KW-0808">Transferase</keyword>
<name>A0AAD8IBB9_9APIA</name>
<dbReference type="GO" id="GO:0008270">
    <property type="term" value="F:zinc ion binding"/>
    <property type="evidence" value="ECO:0007669"/>
    <property type="project" value="InterPro"/>
</dbReference>
<gene>
    <name evidence="12" type="ORF">POM88_019793</name>
</gene>
<accession>A0AAD8IBB9</accession>
<evidence type="ECO:0000259" key="10">
    <source>
        <dbReference type="PROSITE" id="PS50868"/>
    </source>
</evidence>
<evidence type="ECO:0000313" key="13">
    <source>
        <dbReference type="Proteomes" id="UP001237642"/>
    </source>
</evidence>
<dbReference type="GO" id="GO:0032259">
    <property type="term" value="P:methylation"/>
    <property type="evidence" value="ECO:0007669"/>
    <property type="project" value="UniProtKB-KW"/>
</dbReference>
<dbReference type="SMART" id="SM00317">
    <property type="entry name" value="SET"/>
    <property type="match status" value="1"/>
</dbReference>
<feature type="domain" description="SET" evidence="8">
    <location>
        <begin position="403"/>
        <end position="549"/>
    </location>
</feature>
<dbReference type="AlphaFoldDB" id="A0AAD8IBB9"/>
<dbReference type="PROSITE" id="PS51015">
    <property type="entry name" value="YDG"/>
    <property type="match status" value="1"/>
</dbReference>
<comment type="caution">
    <text evidence="12">The sequence shown here is derived from an EMBL/GenBank/DDBJ whole genome shotgun (WGS) entry which is preliminary data.</text>
</comment>
<proteinExistence type="predicted"/>
<dbReference type="InterPro" id="IPR003616">
    <property type="entry name" value="Post-SET_dom"/>
</dbReference>
<evidence type="ECO:0000259" key="11">
    <source>
        <dbReference type="PROSITE" id="PS51015"/>
    </source>
</evidence>
<organism evidence="12 13">
    <name type="scientific">Heracleum sosnowskyi</name>
    <dbReference type="NCBI Taxonomy" id="360622"/>
    <lineage>
        <taxon>Eukaryota</taxon>
        <taxon>Viridiplantae</taxon>
        <taxon>Streptophyta</taxon>
        <taxon>Embryophyta</taxon>
        <taxon>Tracheophyta</taxon>
        <taxon>Spermatophyta</taxon>
        <taxon>Magnoliopsida</taxon>
        <taxon>eudicotyledons</taxon>
        <taxon>Gunneridae</taxon>
        <taxon>Pentapetalae</taxon>
        <taxon>asterids</taxon>
        <taxon>campanulids</taxon>
        <taxon>Apiales</taxon>
        <taxon>Apiaceae</taxon>
        <taxon>Apioideae</taxon>
        <taxon>apioid superclade</taxon>
        <taxon>Tordylieae</taxon>
        <taxon>Tordyliinae</taxon>
        <taxon>Heracleum</taxon>
    </lineage>
</organism>
<sequence length="579" mass="64931">MASVNDIEAQVDELVADQSMNSTASVNDDTKSAYFKVKETMKLYNKFFLEAVKEETIRCATNAKKSVSKESRAFSENKKRSIRRPDLKATSKMIEMNAVLYRKKQCGHLPGIDVGYQFYSRAAMAALGFHSQCFSGIDYIGKSSKEYKEYKSSLAVAVVLSGCYEDDQDNKEEIIYTGQGGNDNLGNKRQVKHQELAGGNLALKNNCEEFDGVFPVRVVRGHKIDGKKVYTYDGLYKVDRWWKESGLSRFDVYKFRLRRITGQPPLTTNQVHFIKRRALHLSSTNKRTVCEDISGGQENLRIRVINEVDDTPAPTGFKYTVSNQIGEDVELPSSASGCKCIGTCTDHKTCACARLNYGSDFPYVVQEGHGRLLGAMDVVYECGANCGCGPECQNRVSQGGIKYQLEMFRTPDKGWGVRTLDLIPPGAPVCEYTGLLRKTAELEKVIANDYLMEVDCLQTMLGMGGRQKRRGNVSFRNPFIKAKDIDKDPEFTIDAGSTGNVSRFINHSCDPNLFVQCILSDFHDPRLARVFLVASDYIPPLQELSYDYNYALNSVRGPNNKIKRLPCHCGAADCRKRLY</sequence>
<dbReference type="PANTHER" id="PTHR45660">
    <property type="entry name" value="HISTONE-LYSINE N-METHYLTRANSFERASE SETMAR"/>
    <property type="match status" value="1"/>
</dbReference>
<feature type="domain" description="Post-SET" evidence="10">
    <location>
        <begin position="563"/>
        <end position="579"/>
    </location>
</feature>
<dbReference type="InterPro" id="IPR001214">
    <property type="entry name" value="SET_dom"/>
</dbReference>
<dbReference type="SUPFAM" id="SSF82199">
    <property type="entry name" value="SET domain"/>
    <property type="match status" value="1"/>
</dbReference>
<dbReference type="PROSITE" id="PS50868">
    <property type="entry name" value="POST_SET"/>
    <property type="match status" value="1"/>
</dbReference>
<evidence type="ECO:0000259" key="8">
    <source>
        <dbReference type="PROSITE" id="PS50280"/>
    </source>
</evidence>
<dbReference type="Gene3D" id="2.170.270.10">
    <property type="entry name" value="SET domain"/>
    <property type="match status" value="1"/>
</dbReference>
<dbReference type="EMBL" id="JAUIZM010000005">
    <property type="protein sequence ID" value="KAK1382058.1"/>
    <property type="molecule type" value="Genomic_DNA"/>
</dbReference>
<evidence type="ECO:0000256" key="1">
    <source>
        <dbReference type="ARBA" id="ARBA00004286"/>
    </source>
</evidence>
<dbReference type="PANTHER" id="PTHR45660:SF95">
    <property type="entry name" value="SU(VAR)3-9-4-LIKE PROTEIN-RELATED"/>
    <property type="match status" value="1"/>
</dbReference>
<dbReference type="InterPro" id="IPR003105">
    <property type="entry name" value="SRA_YDG"/>
</dbReference>
<dbReference type="InterPro" id="IPR051357">
    <property type="entry name" value="H3K9_HMTase_SUVAR3-9"/>
</dbReference>